<comment type="caution">
    <text evidence="1">The sequence shown here is derived from an EMBL/GenBank/DDBJ whole genome shotgun (WGS) entry which is preliminary data.</text>
</comment>
<sequence>MTDPSGKTAAGQLFAAGEGLFVARYPLSTALPIPLGLGEGDLLTWAFCGLGRAMAEPTALVVFAADGPPGRLTVATHFHDLTVALSAPLPVATLDAAAWAALCPAILGGLTPATVERLAGLLPHLGPALSALAGAYEGPAGPVLAVTGETEVSLTGAGVPDYLVLRADSLWRCCRVVRASLTFGPEPRTLLDLARVGGEPGRGPTDAALLVRPGGVDVARVAP</sequence>
<accession>A0ABT8BD49</accession>
<evidence type="ECO:0000313" key="1">
    <source>
        <dbReference type="EMBL" id="MDN3589998.1"/>
    </source>
</evidence>
<keyword evidence="2" id="KW-1185">Reference proteome</keyword>
<proteinExistence type="predicted"/>
<organism evidence="1 2">
    <name type="scientific">Methylobacterium adhaesivum</name>
    <dbReference type="NCBI Taxonomy" id="333297"/>
    <lineage>
        <taxon>Bacteria</taxon>
        <taxon>Pseudomonadati</taxon>
        <taxon>Pseudomonadota</taxon>
        <taxon>Alphaproteobacteria</taxon>
        <taxon>Hyphomicrobiales</taxon>
        <taxon>Methylobacteriaceae</taxon>
        <taxon>Methylobacterium</taxon>
    </lineage>
</organism>
<dbReference type="Proteomes" id="UP001224644">
    <property type="component" value="Unassembled WGS sequence"/>
</dbReference>
<dbReference type="EMBL" id="JAUFPX010000002">
    <property type="protein sequence ID" value="MDN3589998.1"/>
    <property type="molecule type" value="Genomic_DNA"/>
</dbReference>
<evidence type="ECO:0000313" key="2">
    <source>
        <dbReference type="Proteomes" id="UP001224644"/>
    </source>
</evidence>
<reference evidence="2" key="1">
    <citation type="journal article" date="2019" name="Int. J. Syst. Evol. Microbiol.">
        <title>The Global Catalogue of Microorganisms (GCM) 10K type strain sequencing project: providing services to taxonomists for standard genome sequencing and annotation.</title>
        <authorList>
            <consortium name="The Broad Institute Genomics Platform"/>
            <consortium name="The Broad Institute Genome Sequencing Center for Infectious Disease"/>
            <person name="Wu L."/>
            <person name="Ma J."/>
        </authorList>
    </citation>
    <scope>NUCLEOTIDE SEQUENCE [LARGE SCALE GENOMIC DNA]</scope>
    <source>
        <strain evidence="2">CECT 7069</strain>
    </source>
</reference>
<dbReference type="RefSeq" id="WP_238221330.1">
    <property type="nucleotide sequence ID" value="NZ_BPQD01000001.1"/>
</dbReference>
<name>A0ABT8BD49_9HYPH</name>
<gene>
    <name evidence="1" type="ORF">QWZ12_05150</name>
</gene>
<protein>
    <submittedName>
        <fullName evidence="1">Uncharacterized protein</fullName>
    </submittedName>
</protein>